<dbReference type="HOGENOM" id="CLU_1488524_0_0_1"/>
<dbReference type="EMBL" id="JH818655">
    <property type="protein sequence ID" value="EKC18240.1"/>
    <property type="molecule type" value="Genomic_DNA"/>
</dbReference>
<accession>K1PP34</accession>
<reference evidence="1" key="1">
    <citation type="journal article" date="2012" name="Nature">
        <title>The oyster genome reveals stress adaptation and complexity of shell formation.</title>
        <authorList>
            <person name="Zhang G."/>
            <person name="Fang X."/>
            <person name="Guo X."/>
            <person name="Li L."/>
            <person name="Luo R."/>
            <person name="Xu F."/>
            <person name="Yang P."/>
            <person name="Zhang L."/>
            <person name="Wang X."/>
            <person name="Qi H."/>
            <person name="Xiong Z."/>
            <person name="Que H."/>
            <person name="Xie Y."/>
            <person name="Holland P.W."/>
            <person name="Paps J."/>
            <person name="Zhu Y."/>
            <person name="Wu F."/>
            <person name="Chen Y."/>
            <person name="Wang J."/>
            <person name="Peng C."/>
            <person name="Meng J."/>
            <person name="Yang L."/>
            <person name="Liu J."/>
            <person name="Wen B."/>
            <person name="Zhang N."/>
            <person name="Huang Z."/>
            <person name="Zhu Q."/>
            <person name="Feng Y."/>
            <person name="Mount A."/>
            <person name="Hedgecock D."/>
            <person name="Xu Z."/>
            <person name="Liu Y."/>
            <person name="Domazet-Loso T."/>
            <person name="Du Y."/>
            <person name="Sun X."/>
            <person name="Zhang S."/>
            <person name="Liu B."/>
            <person name="Cheng P."/>
            <person name="Jiang X."/>
            <person name="Li J."/>
            <person name="Fan D."/>
            <person name="Wang W."/>
            <person name="Fu W."/>
            <person name="Wang T."/>
            <person name="Wang B."/>
            <person name="Zhang J."/>
            <person name="Peng Z."/>
            <person name="Li Y."/>
            <person name="Li N."/>
            <person name="Wang J."/>
            <person name="Chen M."/>
            <person name="He Y."/>
            <person name="Tan F."/>
            <person name="Song X."/>
            <person name="Zheng Q."/>
            <person name="Huang R."/>
            <person name="Yang H."/>
            <person name="Du X."/>
            <person name="Chen L."/>
            <person name="Yang M."/>
            <person name="Gaffney P.M."/>
            <person name="Wang S."/>
            <person name="Luo L."/>
            <person name="She Z."/>
            <person name="Ming Y."/>
            <person name="Huang W."/>
            <person name="Zhang S."/>
            <person name="Huang B."/>
            <person name="Zhang Y."/>
            <person name="Qu T."/>
            <person name="Ni P."/>
            <person name="Miao G."/>
            <person name="Wang J."/>
            <person name="Wang Q."/>
            <person name="Steinberg C.E."/>
            <person name="Wang H."/>
            <person name="Li N."/>
            <person name="Qian L."/>
            <person name="Zhang G."/>
            <person name="Li Y."/>
            <person name="Yang H."/>
            <person name="Liu X."/>
            <person name="Wang J."/>
            <person name="Yin Y."/>
            <person name="Wang J."/>
        </authorList>
    </citation>
    <scope>NUCLEOTIDE SEQUENCE [LARGE SCALE GENOMIC DNA]</scope>
    <source>
        <strain evidence="1">05x7-T-G4-1.051#20</strain>
    </source>
</reference>
<evidence type="ECO:0000313" key="1">
    <source>
        <dbReference type="EMBL" id="EKC18240.1"/>
    </source>
</evidence>
<name>K1PP34_MAGGI</name>
<gene>
    <name evidence="1" type="ORF">CGI_10014113</name>
</gene>
<dbReference type="InParanoid" id="K1PP34"/>
<dbReference type="AlphaFoldDB" id="K1PP34"/>
<organism evidence="1">
    <name type="scientific">Magallana gigas</name>
    <name type="common">Pacific oyster</name>
    <name type="synonym">Crassostrea gigas</name>
    <dbReference type="NCBI Taxonomy" id="29159"/>
    <lineage>
        <taxon>Eukaryota</taxon>
        <taxon>Metazoa</taxon>
        <taxon>Spiralia</taxon>
        <taxon>Lophotrochozoa</taxon>
        <taxon>Mollusca</taxon>
        <taxon>Bivalvia</taxon>
        <taxon>Autobranchia</taxon>
        <taxon>Pteriomorphia</taxon>
        <taxon>Ostreida</taxon>
        <taxon>Ostreoidea</taxon>
        <taxon>Ostreidae</taxon>
        <taxon>Magallana</taxon>
    </lineage>
</organism>
<sequence length="223" mass="26039">MWHYWWAHFSYHLVRWFPRDNRKKINIVLAIFTIGLLVPQFIVLAHKHSTRWCPAHLFELLIVSIVFTFICLGFCFLFMIMNPVPRPVKVAFHIFGIVCFVETLVHIGYATSNAAKEDCKSSTVALYYISYAFTWIGAASLVFIFLMVPFWVINAMKRGSVLDMRTREGVCYEPVKCCSYLETWFKVTAHLFPKGTLGPKYERDWAKGREEMIRTMNSGRQTD</sequence>
<protein>
    <submittedName>
        <fullName evidence="1">Uncharacterized protein</fullName>
    </submittedName>
</protein>
<proteinExistence type="predicted"/>